<proteinExistence type="inferred from homology"/>
<reference evidence="10" key="3">
    <citation type="submission" date="2025-09" db="UniProtKB">
        <authorList>
            <consortium name="Ensembl"/>
        </authorList>
    </citation>
    <scope>IDENTIFICATION</scope>
</reference>
<keyword evidence="8" id="KW-0325">Glycoprotein</keyword>
<dbReference type="PANTHER" id="PTHR19282:SF261">
    <property type="entry name" value="TETRASPANIN-14"/>
    <property type="match status" value="1"/>
</dbReference>
<feature type="transmembrane region" description="Helical" evidence="9">
    <location>
        <begin position="280"/>
        <end position="301"/>
    </location>
</feature>
<comment type="subcellular location">
    <subcellularLocation>
        <location evidence="1">Cell membrane</location>
        <topology evidence="1">Multi-pass membrane protein</topology>
    </subcellularLocation>
</comment>
<feature type="transmembrane region" description="Helical" evidence="9">
    <location>
        <begin position="109"/>
        <end position="131"/>
    </location>
</feature>
<keyword evidence="6 9" id="KW-0472">Membrane</keyword>
<keyword evidence="5 9" id="KW-1133">Transmembrane helix</keyword>
<gene>
    <name evidence="10" type="primary">TSPAN14</name>
</gene>
<dbReference type="CDD" id="cd03159">
    <property type="entry name" value="TM4SF9_like_LEL"/>
    <property type="match status" value="1"/>
</dbReference>
<dbReference type="Pfam" id="PF00335">
    <property type="entry name" value="Tetraspanin"/>
    <property type="match status" value="1"/>
</dbReference>
<evidence type="ECO:0000256" key="4">
    <source>
        <dbReference type="ARBA" id="ARBA00022692"/>
    </source>
</evidence>
<evidence type="ECO:0000313" key="11">
    <source>
        <dbReference type="Proteomes" id="UP000694387"/>
    </source>
</evidence>
<reference evidence="10 11" key="1">
    <citation type="journal article" date="2020" name="Nat. Commun.">
        <title>Donkey genomes provide new insights into domestication and selection for coat color.</title>
        <authorList>
            <person name="Wang"/>
            <person name="C."/>
            <person name="Li"/>
            <person name="H."/>
            <person name="Guo"/>
            <person name="Y."/>
            <person name="Huang"/>
            <person name="J."/>
            <person name="Sun"/>
            <person name="Y."/>
            <person name="Min"/>
            <person name="J."/>
            <person name="Wang"/>
            <person name="J."/>
            <person name="Fang"/>
            <person name="X."/>
            <person name="Zhao"/>
            <person name="Z."/>
            <person name="Wang"/>
            <person name="S."/>
            <person name="Zhang"/>
            <person name="Y."/>
            <person name="Liu"/>
            <person name="Q."/>
            <person name="Jiang"/>
            <person name="Q."/>
            <person name="Wang"/>
            <person name="X."/>
            <person name="Guo"/>
            <person name="Y."/>
            <person name="Yang"/>
            <person name="C."/>
            <person name="Wang"/>
            <person name="Y."/>
            <person name="Tian"/>
            <person name="F."/>
            <person name="Zhuang"/>
            <person name="G."/>
            <person name="Fan"/>
            <person name="Y."/>
            <person name="Gao"/>
            <person name="Q."/>
            <person name="Li"/>
            <person name="Y."/>
            <person name="Ju"/>
            <person name="Z."/>
            <person name="Li"/>
            <person name="J."/>
            <person name="Li"/>
            <person name="R."/>
            <person name="Hou"/>
            <person name="M."/>
            <person name="Yang"/>
            <person name="G."/>
            <person name="Liu"/>
            <person name="G."/>
            <person name="Liu"/>
            <person name="W."/>
            <person name="Guo"/>
            <person name="J."/>
            <person name="Pan"/>
            <person name="S."/>
            <person name="Fan"/>
            <person name="G."/>
            <person name="Zhang"/>
            <person name="W."/>
            <person name="Zhang"/>
            <person name="R."/>
            <person name="Yu"/>
            <person name="J."/>
            <person name="Zhang"/>
            <person name="X."/>
            <person name="Yin"/>
            <person name="Q."/>
            <person name="Ji"/>
            <person name="C."/>
            <person name="Jin"/>
            <person name="Y."/>
            <person name="Yue"/>
            <person name="G."/>
            <person name="Liu"/>
            <person name="M."/>
            <person name="Xu"/>
            <person name="J."/>
            <person name="Liu"/>
            <person name="S."/>
            <person name="Jordana"/>
            <person name="J."/>
            <person name="Noce"/>
            <person name="A."/>
            <person name="Amills"/>
            <person name="M."/>
            <person name="Wu"/>
            <person name="D.D."/>
            <person name="Li"/>
            <person name="S."/>
            <person name="Zhou"/>
            <person name="X. and Zhong"/>
            <person name="J."/>
        </authorList>
    </citation>
    <scope>NUCLEOTIDE SEQUENCE [LARGE SCALE GENOMIC DNA]</scope>
</reference>
<evidence type="ECO:0000256" key="8">
    <source>
        <dbReference type="ARBA" id="ARBA00023180"/>
    </source>
</evidence>
<dbReference type="InterPro" id="IPR018503">
    <property type="entry name" value="Tetraspanin_CS"/>
</dbReference>
<dbReference type="Proteomes" id="UP000694387">
    <property type="component" value="Chromosome 2"/>
</dbReference>
<dbReference type="GO" id="GO:0005886">
    <property type="term" value="C:plasma membrane"/>
    <property type="evidence" value="ECO:0007669"/>
    <property type="project" value="UniProtKB-SubCell"/>
</dbReference>
<reference evidence="10" key="2">
    <citation type="submission" date="2025-08" db="UniProtKB">
        <authorList>
            <consortium name="Ensembl"/>
        </authorList>
    </citation>
    <scope>IDENTIFICATION</scope>
</reference>
<evidence type="ECO:0000313" key="10">
    <source>
        <dbReference type="Ensembl" id="ENSEASP00005044433.1"/>
    </source>
</evidence>
<keyword evidence="4 9" id="KW-0812">Transmembrane</keyword>
<dbReference type="InterPro" id="IPR008952">
    <property type="entry name" value="Tetraspanin_EC2_sf"/>
</dbReference>
<dbReference type="Ensembl" id="ENSEAST00005045891.1">
    <property type="protein sequence ID" value="ENSEASP00005044433.1"/>
    <property type="gene ID" value="ENSEASG00005019887.2"/>
</dbReference>
<dbReference type="Gene3D" id="1.10.1450.10">
    <property type="entry name" value="Tetraspanin"/>
    <property type="match status" value="1"/>
</dbReference>
<keyword evidence="7" id="KW-1015">Disulfide bond</keyword>
<evidence type="ECO:0000256" key="2">
    <source>
        <dbReference type="ARBA" id="ARBA00006840"/>
    </source>
</evidence>
<accession>A0A9L0IWE4</accession>
<evidence type="ECO:0000256" key="7">
    <source>
        <dbReference type="ARBA" id="ARBA00023157"/>
    </source>
</evidence>
<evidence type="ECO:0000256" key="1">
    <source>
        <dbReference type="ARBA" id="ARBA00004651"/>
    </source>
</evidence>
<dbReference type="PANTHER" id="PTHR19282">
    <property type="entry name" value="TETRASPANIN"/>
    <property type="match status" value="1"/>
</dbReference>
<name>A0A9L0IWE4_EQUAS</name>
<dbReference type="PROSITE" id="PS00421">
    <property type="entry name" value="TM4_1"/>
    <property type="match status" value="1"/>
</dbReference>
<dbReference type="InterPro" id="IPR018499">
    <property type="entry name" value="Tetraspanin/Peripherin"/>
</dbReference>
<evidence type="ECO:0000256" key="5">
    <source>
        <dbReference type="ARBA" id="ARBA00022989"/>
    </source>
</evidence>
<comment type="similarity">
    <text evidence="2">Belongs to the tetraspanin (TM4SF) family.</text>
</comment>
<protein>
    <submittedName>
        <fullName evidence="10">Tetraspanin 14</fullName>
    </submittedName>
</protein>
<dbReference type="SUPFAM" id="SSF48652">
    <property type="entry name" value="Tetraspanin"/>
    <property type="match status" value="1"/>
</dbReference>
<evidence type="ECO:0000256" key="3">
    <source>
        <dbReference type="ARBA" id="ARBA00022475"/>
    </source>
</evidence>
<evidence type="ECO:0000256" key="9">
    <source>
        <dbReference type="SAM" id="Phobius"/>
    </source>
</evidence>
<dbReference type="PRINTS" id="PR00259">
    <property type="entry name" value="TMFOUR"/>
</dbReference>
<keyword evidence="3" id="KW-1003">Cell membrane</keyword>
<keyword evidence="11" id="KW-1185">Reference proteome</keyword>
<evidence type="ECO:0000256" key="6">
    <source>
        <dbReference type="ARBA" id="ARBA00023136"/>
    </source>
</evidence>
<feature type="transmembrane region" description="Helical" evidence="9">
    <location>
        <begin position="138"/>
        <end position="162"/>
    </location>
</feature>
<dbReference type="FunFam" id="1.10.1450.10:FF:000001">
    <property type="entry name" value="Tetraspanin"/>
    <property type="match status" value="1"/>
</dbReference>
<sequence>MDGQRMIAMWHARPMASAHDSALRRKELLTPATTCVNLGDIRRNKPVTEDQDAMIPLTRGPLRSQILETDSRLQLAGVVFLGVGLWAWSEKGVLSDLTKVTRMHGIDPVVLVLMVGVVMFTLGFAGCVGALRENICLLKFFCGAIVLIFFLELAVAVLAFLFQDWVRDRFREFFESNIRSYRDDIDLQNLIDSLQKANQCCGAYGPEDWDLNVYFNCSGASYSREKCGVPFSCCVPDPAQKVVNTQCGYDVRTQLKGKWEESIFTKGCIPALEGWLPRNIYIVAGVFIAISLLQIFGIFLARTLISDIEAVKAGHHF</sequence>
<dbReference type="AlphaFoldDB" id="A0A9L0IWE4"/>
<dbReference type="GeneTree" id="ENSGT00940000159235"/>
<organism evidence="10 11">
    <name type="scientific">Equus asinus</name>
    <name type="common">Donkey</name>
    <name type="synonym">Equus africanus asinus</name>
    <dbReference type="NCBI Taxonomy" id="9793"/>
    <lineage>
        <taxon>Eukaryota</taxon>
        <taxon>Metazoa</taxon>
        <taxon>Chordata</taxon>
        <taxon>Craniata</taxon>
        <taxon>Vertebrata</taxon>
        <taxon>Euteleostomi</taxon>
        <taxon>Mammalia</taxon>
        <taxon>Eutheria</taxon>
        <taxon>Laurasiatheria</taxon>
        <taxon>Perissodactyla</taxon>
        <taxon>Equidae</taxon>
        <taxon>Equus</taxon>
    </lineage>
</organism>